<sequence>MAQKRNLDLDKIIDQATKMISEKGLSATTLPALAKALNVRSQSLYHYVSGRKQLLSLVGAREIRILRHQLMDDLIGLSGRDALLKFADTVRDFLLGDQALSSILYHLNEYPKDAAISQEILNLIKLGERLNFRKDRAISFHALIGAVLGYVFLDNSSSFVDETKDESNRNYHEMILRLVEPVPDLQIGRK</sequence>
<protein>
    <submittedName>
        <fullName evidence="2">Putative transcription regulator</fullName>
    </submittedName>
</protein>
<dbReference type="Proteomes" id="UP000267794">
    <property type="component" value="Chromosome"/>
</dbReference>
<keyword evidence="1" id="KW-0238">DNA-binding</keyword>
<dbReference type="Gene3D" id="1.10.357.10">
    <property type="entry name" value="Tetracycline Repressor, domain 2"/>
    <property type="match status" value="1"/>
</dbReference>
<dbReference type="EMBL" id="CP017982">
    <property type="protein sequence ID" value="AYE62283.1"/>
    <property type="molecule type" value="Genomic_DNA"/>
</dbReference>
<gene>
    <name evidence="2" type="ORF">BC335_1914</name>
</gene>
<reference evidence="2 3" key="1">
    <citation type="submission" date="2016-10" db="EMBL/GenBank/DDBJ databases">
        <title>Complete genomic sequencing of Lactobacillus helveticus LH99 and comparative genome analysis.</title>
        <authorList>
            <person name="Li N."/>
            <person name="You C."/>
            <person name="Liu Z."/>
        </authorList>
    </citation>
    <scope>NUCLEOTIDE SEQUENCE [LARGE SCALE GENOMIC DNA]</scope>
    <source>
        <strain evidence="2 3">LH99</strain>
    </source>
</reference>
<dbReference type="OrthoDB" id="71867at2"/>
<organism evidence="2 3">
    <name type="scientific">Lactobacillus helveticus</name>
    <name type="common">Lactobacillus suntoryeus</name>
    <dbReference type="NCBI Taxonomy" id="1587"/>
    <lineage>
        <taxon>Bacteria</taxon>
        <taxon>Bacillati</taxon>
        <taxon>Bacillota</taxon>
        <taxon>Bacilli</taxon>
        <taxon>Lactobacillales</taxon>
        <taxon>Lactobacillaceae</taxon>
        <taxon>Lactobacillus</taxon>
    </lineage>
</organism>
<evidence type="ECO:0000256" key="1">
    <source>
        <dbReference type="ARBA" id="ARBA00023125"/>
    </source>
</evidence>
<dbReference type="RefSeq" id="WP_052541520.1">
    <property type="nucleotide sequence ID" value="NZ_BLYT01000272.1"/>
</dbReference>
<evidence type="ECO:0000313" key="3">
    <source>
        <dbReference type="Proteomes" id="UP000267794"/>
    </source>
</evidence>
<dbReference type="InterPro" id="IPR009057">
    <property type="entry name" value="Homeodomain-like_sf"/>
</dbReference>
<dbReference type="PROSITE" id="PS50977">
    <property type="entry name" value="HTH_TETR_2"/>
    <property type="match status" value="1"/>
</dbReference>
<accession>A0A0D5MK33</accession>
<dbReference type="KEGG" id="lhd:HUO_09790"/>
<dbReference type="AlphaFoldDB" id="A0A0D5MK33"/>
<dbReference type="SUPFAM" id="SSF46689">
    <property type="entry name" value="Homeodomain-like"/>
    <property type="match status" value="1"/>
</dbReference>
<dbReference type="PRINTS" id="PR00455">
    <property type="entry name" value="HTHTETR"/>
</dbReference>
<evidence type="ECO:0000313" key="2">
    <source>
        <dbReference type="EMBL" id="AYE62283.1"/>
    </source>
</evidence>
<dbReference type="GO" id="GO:0003677">
    <property type="term" value="F:DNA binding"/>
    <property type="evidence" value="ECO:0007669"/>
    <property type="project" value="UniProtKB-UniRule"/>
</dbReference>
<proteinExistence type="predicted"/>
<dbReference type="InterPro" id="IPR001647">
    <property type="entry name" value="HTH_TetR"/>
</dbReference>
<dbReference type="Pfam" id="PF00440">
    <property type="entry name" value="TetR_N"/>
    <property type="match status" value="1"/>
</dbReference>
<name>A0A0D5MK33_LACHE</name>